<feature type="transmembrane region" description="Helical" evidence="1">
    <location>
        <begin position="6"/>
        <end position="25"/>
    </location>
</feature>
<dbReference type="PROSITE" id="PS50042">
    <property type="entry name" value="CNMP_BINDING_3"/>
    <property type="match status" value="1"/>
</dbReference>
<reference evidence="4" key="1">
    <citation type="submission" date="2018-05" db="EMBL/GenBank/DDBJ databases">
        <title>Complete Genome Sequence of Methylobacterium sp. 17SD2-17.</title>
        <authorList>
            <person name="Srinivasan S."/>
        </authorList>
    </citation>
    <scope>NUCLEOTIDE SEQUENCE [LARGE SCALE GENOMIC DNA]</scope>
    <source>
        <strain evidence="4">17SD2-17</strain>
    </source>
</reference>
<dbReference type="Pfam" id="PF00027">
    <property type="entry name" value="cNMP_binding"/>
    <property type="match status" value="1"/>
</dbReference>
<dbReference type="RefSeq" id="WP_109888490.1">
    <property type="nucleotide sequence ID" value="NZ_CP029550.1"/>
</dbReference>
<dbReference type="SUPFAM" id="SSF51206">
    <property type="entry name" value="cAMP-binding domain-like"/>
    <property type="match status" value="1"/>
</dbReference>
<evidence type="ECO:0000259" key="2">
    <source>
        <dbReference type="PROSITE" id="PS50042"/>
    </source>
</evidence>
<dbReference type="Proteomes" id="UP000245926">
    <property type="component" value="Chromosome"/>
</dbReference>
<proteinExistence type="predicted"/>
<dbReference type="Pfam" id="PF10688">
    <property type="entry name" value="Imp-YgjV"/>
    <property type="match status" value="1"/>
</dbReference>
<dbReference type="InterPro" id="IPR000595">
    <property type="entry name" value="cNMP-bd_dom"/>
</dbReference>
<dbReference type="EMBL" id="CP029550">
    <property type="protein sequence ID" value="AWN40388.1"/>
    <property type="molecule type" value="Genomic_DNA"/>
</dbReference>
<dbReference type="AlphaFoldDB" id="A0A2U8W419"/>
<dbReference type="KEGG" id="mets:DK389_07345"/>
<evidence type="ECO:0000256" key="1">
    <source>
        <dbReference type="SAM" id="Phobius"/>
    </source>
</evidence>
<protein>
    <submittedName>
        <fullName evidence="3">Cyclic nucleotide-binding protein</fullName>
    </submittedName>
</protein>
<dbReference type="InterPro" id="IPR018490">
    <property type="entry name" value="cNMP-bd_dom_sf"/>
</dbReference>
<dbReference type="Gene3D" id="2.60.120.10">
    <property type="entry name" value="Jelly Rolls"/>
    <property type="match status" value="1"/>
</dbReference>
<evidence type="ECO:0000313" key="4">
    <source>
        <dbReference type="Proteomes" id="UP000245926"/>
    </source>
</evidence>
<keyword evidence="4" id="KW-1185">Reference proteome</keyword>
<name>A0A2U8W419_9HYPH</name>
<evidence type="ECO:0000313" key="3">
    <source>
        <dbReference type="EMBL" id="AWN40388.1"/>
    </source>
</evidence>
<organism evidence="3 4">
    <name type="scientific">Methylobacterium durans</name>
    <dbReference type="NCBI Taxonomy" id="2202825"/>
    <lineage>
        <taxon>Bacteria</taxon>
        <taxon>Pseudomonadati</taxon>
        <taxon>Pseudomonadota</taxon>
        <taxon>Alphaproteobacteria</taxon>
        <taxon>Hyphomicrobiales</taxon>
        <taxon>Methylobacteriaceae</taxon>
        <taxon>Methylobacterium</taxon>
    </lineage>
</organism>
<keyword evidence="1" id="KW-1133">Transmembrane helix</keyword>
<dbReference type="InterPro" id="IPR014710">
    <property type="entry name" value="RmlC-like_jellyroll"/>
</dbReference>
<gene>
    <name evidence="3" type="ORF">DK389_07345</name>
</gene>
<accession>A0A2U8W419</accession>
<feature type="transmembrane region" description="Helical" evidence="1">
    <location>
        <begin position="32"/>
        <end position="52"/>
    </location>
</feature>
<keyword evidence="1" id="KW-0472">Membrane</keyword>
<dbReference type="InterPro" id="IPR019629">
    <property type="entry name" value="Uncharacterised_HI1736/YgjV"/>
</dbReference>
<feature type="domain" description="Cyclic nucleotide-binding" evidence="2">
    <location>
        <begin position="93"/>
        <end position="153"/>
    </location>
</feature>
<dbReference type="OrthoDB" id="8086566at2"/>
<dbReference type="SMART" id="SM00100">
    <property type="entry name" value="cNMP"/>
    <property type="match status" value="1"/>
</dbReference>
<keyword evidence="1" id="KW-0812">Transmembrane</keyword>
<sequence length="211" mass="23147">MNWVEAIGYLGTALTIAASAMSTMIPLRIVALLASCAVITYGFLIGSMPVVLTELIQIPFNAIRLYQMIRLIRDAERAATGDLSFDWLKPFGEARRFTAGAVVFRQGEPAAEMLYVESGLFRIPEQDITVRPGAIVGELGMLSPGNLRTGSLVCVEAGQARCISYLEVKQLYYQNPEFGFYLLKLTSERLFQATQHTGRRASSVPAGSEVM</sequence>
<dbReference type="CDD" id="cd00038">
    <property type="entry name" value="CAP_ED"/>
    <property type="match status" value="1"/>
</dbReference>